<comment type="caution">
    <text evidence="2">The sequence shown here is derived from an EMBL/GenBank/DDBJ whole genome shotgun (WGS) entry which is preliminary data.</text>
</comment>
<accession>A0A6L9LFG2</accession>
<evidence type="ECO:0000256" key="1">
    <source>
        <dbReference type="SAM" id="Phobius"/>
    </source>
</evidence>
<evidence type="ECO:0000313" key="2">
    <source>
        <dbReference type="EMBL" id="NDU97238.1"/>
    </source>
</evidence>
<sequence length="66" mass="7485">MIAKYLLGSLFVVVFTILPLLVYGLSDIALWLTEGKAQFALYASFPLYCIVLLYVSKAWINCHNQQ</sequence>
<dbReference type="RefSeq" id="WP_163952485.1">
    <property type="nucleotide sequence ID" value="NZ_JAAFZH010000010.1"/>
</dbReference>
<keyword evidence="1" id="KW-0472">Membrane</keyword>
<keyword evidence="1" id="KW-0812">Transmembrane</keyword>
<dbReference type="AlphaFoldDB" id="A0A6L9LFG2"/>
<evidence type="ECO:0000313" key="3">
    <source>
        <dbReference type="Proteomes" id="UP000474175"/>
    </source>
</evidence>
<reference evidence="2 3" key="1">
    <citation type="submission" date="2020-02" db="EMBL/GenBank/DDBJ databases">
        <title>Draft genome sequence of two Spirosoma agri KCTC 52727 and Spirosoma terrae KCTC 52035.</title>
        <authorList>
            <person name="Rojas J."/>
            <person name="Ambika Manirajan B."/>
            <person name="Suarez C."/>
            <person name="Ratering S."/>
            <person name="Schnell S."/>
        </authorList>
    </citation>
    <scope>NUCLEOTIDE SEQUENCE [LARGE SCALE GENOMIC DNA]</scope>
    <source>
        <strain evidence="2 3">KCTC 52035</strain>
    </source>
</reference>
<proteinExistence type="predicted"/>
<feature type="transmembrane region" description="Helical" evidence="1">
    <location>
        <begin position="6"/>
        <end position="32"/>
    </location>
</feature>
<gene>
    <name evidence="2" type="ORF">GK108_20305</name>
</gene>
<dbReference type="EMBL" id="JAAFZH010000010">
    <property type="protein sequence ID" value="NDU97238.1"/>
    <property type="molecule type" value="Genomic_DNA"/>
</dbReference>
<feature type="transmembrane region" description="Helical" evidence="1">
    <location>
        <begin position="39"/>
        <end position="60"/>
    </location>
</feature>
<organism evidence="2 3">
    <name type="scientific">Spirosoma terrae</name>
    <dbReference type="NCBI Taxonomy" id="1968276"/>
    <lineage>
        <taxon>Bacteria</taxon>
        <taxon>Pseudomonadati</taxon>
        <taxon>Bacteroidota</taxon>
        <taxon>Cytophagia</taxon>
        <taxon>Cytophagales</taxon>
        <taxon>Cytophagaceae</taxon>
        <taxon>Spirosoma</taxon>
    </lineage>
</organism>
<dbReference type="Proteomes" id="UP000474175">
    <property type="component" value="Unassembled WGS sequence"/>
</dbReference>
<keyword evidence="3" id="KW-1185">Reference proteome</keyword>
<keyword evidence="1" id="KW-1133">Transmembrane helix</keyword>
<name>A0A6L9LFG2_9BACT</name>
<protein>
    <submittedName>
        <fullName evidence="2">Uncharacterized protein</fullName>
    </submittedName>
</protein>